<gene>
    <name evidence="2" type="ORF">niasHT_025116</name>
</gene>
<feature type="transmembrane region" description="Helical" evidence="1">
    <location>
        <begin position="37"/>
        <end position="62"/>
    </location>
</feature>
<dbReference type="Proteomes" id="UP001620626">
    <property type="component" value="Unassembled WGS sequence"/>
</dbReference>
<organism evidence="2 3">
    <name type="scientific">Heterodera trifolii</name>
    <dbReference type="NCBI Taxonomy" id="157864"/>
    <lineage>
        <taxon>Eukaryota</taxon>
        <taxon>Metazoa</taxon>
        <taxon>Ecdysozoa</taxon>
        <taxon>Nematoda</taxon>
        <taxon>Chromadorea</taxon>
        <taxon>Rhabditida</taxon>
        <taxon>Tylenchina</taxon>
        <taxon>Tylenchomorpha</taxon>
        <taxon>Tylenchoidea</taxon>
        <taxon>Heteroderidae</taxon>
        <taxon>Heteroderinae</taxon>
        <taxon>Heterodera</taxon>
    </lineage>
</organism>
<keyword evidence="3" id="KW-1185">Reference proteome</keyword>
<dbReference type="AlphaFoldDB" id="A0ABD2K1J9"/>
<keyword evidence="1" id="KW-0812">Transmembrane</keyword>
<name>A0ABD2K1J9_9BILA</name>
<comment type="caution">
    <text evidence="2">The sequence shown here is derived from an EMBL/GenBank/DDBJ whole genome shotgun (WGS) entry which is preliminary data.</text>
</comment>
<sequence length="101" mass="11338">MFYIGIHLCQNELPLAISLIDLPHPSPTFQLVFLNSFWAVSVYLAVVLLGMLNLMVSCLWLVETKGISLDSVRLAQIAVEEESDANGMERMKQNDERAPMT</sequence>
<proteinExistence type="predicted"/>
<accession>A0ABD2K1J9</accession>
<protein>
    <submittedName>
        <fullName evidence="2">Uncharacterized protein</fullName>
    </submittedName>
</protein>
<keyword evidence="1" id="KW-0472">Membrane</keyword>
<evidence type="ECO:0000313" key="3">
    <source>
        <dbReference type="Proteomes" id="UP001620626"/>
    </source>
</evidence>
<dbReference type="EMBL" id="JBICBT010000854">
    <property type="protein sequence ID" value="KAL3096688.1"/>
    <property type="molecule type" value="Genomic_DNA"/>
</dbReference>
<evidence type="ECO:0000256" key="1">
    <source>
        <dbReference type="SAM" id="Phobius"/>
    </source>
</evidence>
<keyword evidence="1" id="KW-1133">Transmembrane helix</keyword>
<reference evidence="2 3" key="1">
    <citation type="submission" date="2024-10" db="EMBL/GenBank/DDBJ databases">
        <authorList>
            <person name="Kim D."/>
        </authorList>
    </citation>
    <scope>NUCLEOTIDE SEQUENCE [LARGE SCALE GENOMIC DNA]</scope>
    <source>
        <strain evidence="2">BH-2024</strain>
    </source>
</reference>
<evidence type="ECO:0000313" key="2">
    <source>
        <dbReference type="EMBL" id="KAL3096688.1"/>
    </source>
</evidence>